<proteinExistence type="predicted"/>
<evidence type="ECO:0000313" key="1">
    <source>
        <dbReference type="EMBL" id="JAE36878.1"/>
    </source>
</evidence>
<name>A0A0A9HVD1_ARUDO</name>
<protein>
    <submittedName>
        <fullName evidence="1">Uncharacterized protein</fullName>
    </submittedName>
</protein>
<organism evidence="1">
    <name type="scientific">Arundo donax</name>
    <name type="common">Giant reed</name>
    <name type="synonym">Donax arundinaceus</name>
    <dbReference type="NCBI Taxonomy" id="35708"/>
    <lineage>
        <taxon>Eukaryota</taxon>
        <taxon>Viridiplantae</taxon>
        <taxon>Streptophyta</taxon>
        <taxon>Embryophyta</taxon>
        <taxon>Tracheophyta</taxon>
        <taxon>Spermatophyta</taxon>
        <taxon>Magnoliopsida</taxon>
        <taxon>Liliopsida</taxon>
        <taxon>Poales</taxon>
        <taxon>Poaceae</taxon>
        <taxon>PACMAD clade</taxon>
        <taxon>Arundinoideae</taxon>
        <taxon>Arundineae</taxon>
        <taxon>Arundo</taxon>
    </lineage>
</organism>
<dbReference type="EMBL" id="GBRH01161018">
    <property type="protein sequence ID" value="JAE36878.1"/>
    <property type="molecule type" value="Transcribed_RNA"/>
</dbReference>
<sequence length="44" mass="5075">MFSVRENRSAKLNPSILAGTVNHMTKNFFEFNIIKKSTSQVLKF</sequence>
<dbReference type="AlphaFoldDB" id="A0A0A9HVD1"/>
<accession>A0A0A9HVD1</accession>
<reference evidence="1" key="1">
    <citation type="submission" date="2014-09" db="EMBL/GenBank/DDBJ databases">
        <authorList>
            <person name="Magalhaes I.L.F."/>
            <person name="Oliveira U."/>
            <person name="Santos F.R."/>
            <person name="Vidigal T.H.D.A."/>
            <person name="Brescovit A.D."/>
            <person name="Santos A.J."/>
        </authorList>
    </citation>
    <scope>NUCLEOTIDE SEQUENCE</scope>
    <source>
        <tissue evidence="1">Shoot tissue taken approximately 20 cm above the soil surface</tissue>
    </source>
</reference>
<reference evidence="1" key="2">
    <citation type="journal article" date="2015" name="Data Brief">
        <title>Shoot transcriptome of the giant reed, Arundo donax.</title>
        <authorList>
            <person name="Barrero R.A."/>
            <person name="Guerrero F.D."/>
            <person name="Moolhuijzen P."/>
            <person name="Goolsby J.A."/>
            <person name="Tidwell J."/>
            <person name="Bellgard S.E."/>
            <person name="Bellgard M.I."/>
        </authorList>
    </citation>
    <scope>NUCLEOTIDE SEQUENCE</scope>
    <source>
        <tissue evidence="1">Shoot tissue taken approximately 20 cm above the soil surface</tissue>
    </source>
</reference>